<keyword evidence="1" id="KW-1003">Cell membrane</keyword>
<proteinExistence type="predicted"/>
<keyword evidence="7" id="KW-1185">Reference proteome</keyword>
<sequence>MNWRTTLTLLLLAGAIVSGWSVWTHRGESSDNRGSSGRSDYVLHDFELVALDGATGKESFTLRAPRMERDPGDHTMTMETPLFLLPDSEQHYWQVRAKTGWVSEKGNELRLRDDVRVDGPPEGRKVEMRTQRLNVFPNRNVATSPVAVTITQPGSILRGRGLVTNLATRHYEIKSQVRIRHVPPR</sequence>
<evidence type="ECO:0000313" key="7">
    <source>
        <dbReference type="Proteomes" id="UP001165423"/>
    </source>
</evidence>
<keyword evidence="3" id="KW-0812">Transmembrane</keyword>
<name>A0ABT0A4B7_9GAMM</name>
<dbReference type="PANTHER" id="PTHR37481">
    <property type="entry name" value="LIPOPOLYSACCHARIDE EXPORT SYSTEM PROTEIN LPTC"/>
    <property type="match status" value="1"/>
</dbReference>
<dbReference type="Gene3D" id="2.60.450.10">
    <property type="entry name" value="Lipopolysaccharide (LPS) transport protein A like domain"/>
    <property type="match status" value="1"/>
</dbReference>
<dbReference type="PANTHER" id="PTHR37481:SF1">
    <property type="entry name" value="LIPOPOLYSACCHARIDE EXPORT SYSTEM PROTEIN LPTC"/>
    <property type="match status" value="1"/>
</dbReference>
<dbReference type="EMBL" id="JALGCL010000002">
    <property type="protein sequence ID" value="MCJ0825826.1"/>
    <property type="molecule type" value="Genomic_DNA"/>
</dbReference>
<evidence type="ECO:0000256" key="4">
    <source>
        <dbReference type="ARBA" id="ARBA00022989"/>
    </source>
</evidence>
<evidence type="ECO:0000313" key="6">
    <source>
        <dbReference type="EMBL" id="MCJ0825826.1"/>
    </source>
</evidence>
<comment type="caution">
    <text evidence="6">The sequence shown here is derived from an EMBL/GenBank/DDBJ whole genome shotgun (WGS) entry which is preliminary data.</text>
</comment>
<dbReference type="InterPro" id="IPR010664">
    <property type="entry name" value="LipoPS_assembly_LptC-rel"/>
</dbReference>
<dbReference type="NCBIfam" id="TIGR04409">
    <property type="entry name" value="LptC_YrbK"/>
    <property type="match status" value="1"/>
</dbReference>
<dbReference type="Proteomes" id="UP001165423">
    <property type="component" value="Unassembled WGS sequence"/>
</dbReference>
<dbReference type="InterPro" id="IPR026265">
    <property type="entry name" value="LptC"/>
</dbReference>
<evidence type="ECO:0000256" key="1">
    <source>
        <dbReference type="ARBA" id="ARBA00022475"/>
    </source>
</evidence>
<protein>
    <submittedName>
        <fullName evidence="6">LPS export ABC transporter periplasmic protein LptC</fullName>
    </submittedName>
</protein>
<keyword evidence="2" id="KW-0997">Cell inner membrane</keyword>
<gene>
    <name evidence="6" type="primary">lptC</name>
    <name evidence="6" type="ORF">MQC88_07630</name>
</gene>
<evidence type="ECO:0000256" key="5">
    <source>
        <dbReference type="ARBA" id="ARBA00023136"/>
    </source>
</evidence>
<evidence type="ECO:0000256" key="2">
    <source>
        <dbReference type="ARBA" id="ARBA00022519"/>
    </source>
</evidence>
<evidence type="ECO:0000256" key="3">
    <source>
        <dbReference type="ARBA" id="ARBA00022692"/>
    </source>
</evidence>
<keyword evidence="4" id="KW-1133">Transmembrane helix</keyword>
<accession>A0ABT0A4B7</accession>
<reference evidence="6 7" key="1">
    <citation type="submission" date="2022-03" db="EMBL/GenBank/DDBJ databases">
        <title>Luteimonas soily sp. nov., a novel bacterium isolated from the soil.</title>
        <authorList>
            <person name="Zhang X."/>
        </authorList>
    </citation>
    <scope>NUCLEOTIDE SEQUENCE [LARGE SCALE GENOMIC DNA]</scope>
    <source>
        <strain evidence="6 7">50</strain>
    </source>
</reference>
<dbReference type="InterPro" id="IPR052363">
    <property type="entry name" value="LPS_export_LptC"/>
</dbReference>
<dbReference type="RefSeq" id="WP_243320719.1">
    <property type="nucleotide sequence ID" value="NZ_JALGCL010000002.1"/>
</dbReference>
<dbReference type="Pfam" id="PF06835">
    <property type="entry name" value="LptC"/>
    <property type="match status" value="1"/>
</dbReference>
<organism evidence="6 7">
    <name type="scientific">Cognatiluteimonas sedimenti</name>
    <dbReference type="NCBI Taxonomy" id="2927791"/>
    <lineage>
        <taxon>Bacteria</taxon>
        <taxon>Pseudomonadati</taxon>
        <taxon>Pseudomonadota</taxon>
        <taxon>Gammaproteobacteria</taxon>
        <taxon>Lysobacterales</taxon>
        <taxon>Lysobacteraceae</taxon>
        <taxon>Cognatiluteimonas</taxon>
    </lineage>
</organism>
<keyword evidence="5" id="KW-0472">Membrane</keyword>